<dbReference type="InterPro" id="IPR001647">
    <property type="entry name" value="HTH_TetR"/>
</dbReference>
<dbReference type="SUPFAM" id="SSF46689">
    <property type="entry name" value="Homeodomain-like"/>
    <property type="match status" value="1"/>
</dbReference>
<comment type="caution">
    <text evidence="4">The sequence shown here is derived from an EMBL/GenBank/DDBJ whole genome shotgun (WGS) entry which is preliminary data.</text>
</comment>
<dbReference type="Gene3D" id="1.10.357.10">
    <property type="entry name" value="Tetracycline Repressor, domain 2"/>
    <property type="match status" value="1"/>
</dbReference>
<dbReference type="Pfam" id="PF17938">
    <property type="entry name" value="TetR_C_29"/>
    <property type="match status" value="1"/>
</dbReference>
<keyword evidence="5" id="KW-1185">Reference proteome</keyword>
<name>A0ABW4X380_9BACT</name>
<evidence type="ECO:0000256" key="2">
    <source>
        <dbReference type="PROSITE-ProRule" id="PRU00335"/>
    </source>
</evidence>
<evidence type="ECO:0000259" key="3">
    <source>
        <dbReference type="PROSITE" id="PS50977"/>
    </source>
</evidence>
<proteinExistence type="predicted"/>
<dbReference type="PANTHER" id="PTHR30328">
    <property type="entry name" value="TRANSCRIPTIONAL REPRESSOR"/>
    <property type="match status" value="1"/>
</dbReference>
<dbReference type="Proteomes" id="UP001597369">
    <property type="component" value="Unassembled WGS sequence"/>
</dbReference>
<keyword evidence="1 2" id="KW-0238">DNA-binding</keyword>
<evidence type="ECO:0000313" key="5">
    <source>
        <dbReference type="Proteomes" id="UP001597369"/>
    </source>
</evidence>
<feature type="DNA-binding region" description="H-T-H motif" evidence="2">
    <location>
        <begin position="30"/>
        <end position="49"/>
    </location>
</feature>
<dbReference type="InterPro" id="IPR050109">
    <property type="entry name" value="HTH-type_TetR-like_transc_reg"/>
</dbReference>
<dbReference type="PROSITE" id="PS50977">
    <property type="entry name" value="HTH_TETR_2"/>
    <property type="match status" value="1"/>
</dbReference>
<evidence type="ECO:0000313" key="4">
    <source>
        <dbReference type="EMBL" id="MFD2068430.1"/>
    </source>
</evidence>
<gene>
    <name evidence="4" type="ORF">ACFSKU_16185</name>
</gene>
<dbReference type="SUPFAM" id="SSF48498">
    <property type="entry name" value="Tetracyclin repressor-like, C-terminal domain"/>
    <property type="match status" value="1"/>
</dbReference>
<organism evidence="4 5">
    <name type="scientific">Pontibacter silvestris</name>
    <dbReference type="NCBI Taxonomy" id="2305183"/>
    <lineage>
        <taxon>Bacteria</taxon>
        <taxon>Pseudomonadati</taxon>
        <taxon>Bacteroidota</taxon>
        <taxon>Cytophagia</taxon>
        <taxon>Cytophagales</taxon>
        <taxon>Hymenobacteraceae</taxon>
        <taxon>Pontibacter</taxon>
    </lineage>
</organism>
<dbReference type="PANTHER" id="PTHR30328:SF54">
    <property type="entry name" value="HTH-TYPE TRANSCRIPTIONAL REPRESSOR SCO4008"/>
    <property type="match status" value="1"/>
</dbReference>
<dbReference type="PROSITE" id="PS01081">
    <property type="entry name" value="HTH_TETR_1"/>
    <property type="match status" value="1"/>
</dbReference>
<accession>A0ABW4X380</accession>
<dbReference type="InterPro" id="IPR036271">
    <property type="entry name" value="Tet_transcr_reg_TetR-rel_C_sf"/>
</dbReference>
<dbReference type="RefSeq" id="WP_229959462.1">
    <property type="nucleotide sequence ID" value="NZ_JAJJWI010000005.1"/>
</dbReference>
<feature type="domain" description="HTH tetR-type" evidence="3">
    <location>
        <begin position="7"/>
        <end position="67"/>
    </location>
</feature>
<sequence>MTEKNKEDKKEHILSIAEKVFAELGYEGASTRHLAQEAGVNMAMINYYFGSKDGLMKAVLERRITGMRNSLVEVKELNIPSWEKLKQAIDLYLDRVMENNSFHRIIYREVSLTQRSDMADFISDNILKNINALKDIVEEGIQNGAFRHVDVEMVIASILGTKYFIVNSPQISSRLLKKDFQDQDVMEKEIKLRIKKFVHEYLQAFLLNNDPQN</sequence>
<dbReference type="EMBL" id="JBHUHV010000053">
    <property type="protein sequence ID" value="MFD2068430.1"/>
    <property type="molecule type" value="Genomic_DNA"/>
</dbReference>
<dbReference type="InterPro" id="IPR009057">
    <property type="entry name" value="Homeodomain-like_sf"/>
</dbReference>
<dbReference type="Pfam" id="PF00440">
    <property type="entry name" value="TetR_N"/>
    <property type="match status" value="1"/>
</dbReference>
<dbReference type="InterPro" id="IPR041474">
    <property type="entry name" value="NicS_C"/>
</dbReference>
<dbReference type="InterPro" id="IPR023772">
    <property type="entry name" value="DNA-bd_HTH_TetR-type_CS"/>
</dbReference>
<protein>
    <submittedName>
        <fullName evidence="4">TetR/AcrR family transcriptional regulator</fullName>
    </submittedName>
</protein>
<reference evidence="5" key="1">
    <citation type="journal article" date="2019" name="Int. J. Syst. Evol. Microbiol.">
        <title>The Global Catalogue of Microorganisms (GCM) 10K type strain sequencing project: providing services to taxonomists for standard genome sequencing and annotation.</title>
        <authorList>
            <consortium name="The Broad Institute Genomics Platform"/>
            <consortium name="The Broad Institute Genome Sequencing Center for Infectious Disease"/>
            <person name="Wu L."/>
            <person name="Ma J."/>
        </authorList>
    </citation>
    <scope>NUCLEOTIDE SEQUENCE [LARGE SCALE GENOMIC DNA]</scope>
    <source>
        <strain evidence="5">JCM 16545</strain>
    </source>
</reference>
<dbReference type="PRINTS" id="PR00455">
    <property type="entry name" value="HTHTETR"/>
</dbReference>
<evidence type="ECO:0000256" key="1">
    <source>
        <dbReference type="ARBA" id="ARBA00023125"/>
    </source>
</evidence>